<accession>A0A087BT08</accession>
<comment type="caution">
    <text evidence="1">The sequence shown here is derived from an EMBL/GenBank/DDBJ whole genome shotgun (WGS) entry which is preliminary data.</text>
</comment>
<evidence type="ECO:0000313" key="2">
    <source>
        <dbReference type="Proteomes" id="UP000029014"/>
    </source>
</evidence>
<keyword evidence="2" id="KW-1185">Reference proteome</keyword>
<dbReference type="Proteomes" id="UP000029014">
    <property type="component" value="Unassembled WGS sequence"/>
</dbReference>
<dbReference type="EMBL" id="JGZD01000002">
    <property type="protein sequence ID" value="KFI74158.1"/>
    <property type="molecule type" value="Genomic_DNA"/>
</dbReference>
<dbReference type="AlphaFoldDB" id="A0A087BT08"/>
<proteinExistence type="predicted"/>
<organism evidence="1 2">
    <name type="scientific">Bifidobacterium minimum</name>
    <dbReference type="NCBI Taxonomy" id="1693"/>
    <lineage>
        <taxon>Bacteria</taxon>
        <taxon>Bacillati</taxon>
        <taxon>Actinomycetota</taxon>
        <taxon>Actinomycetes</taxon>
        <taxon>Bifidobacteriales</taxon>
        <taxon>Bifidobacteriaceae</taxon>
        <taxon>Bifidobacterium</taxon>
    </lineage>
</organism>
<dbReference type="STRING" id="1693.BMIN_1197"/>
<sequence>MTYSVTNTSDEAKTVNSILALPWYYEVNLSASSPIIKVDAKNASLTNDGLTFDEGTDASAISVGYSGKSGEYTTYSDYAGQYGISDLKALQFKGTMQAGENRASPFR</sequence>
<name>A0A087BT08_9BIFI</name>
<reference evidence="1 2" key="1">
    <citation type="submission" date="2014-03" db="EMBL/GenBank/DDBJ databases">
        <title>Genomics of Bifidobacteria.</title>
        <authorList>
            <person name="Ventura M."/>
            <person name="Milani C."/>
            <person name="Lugli G.A."/>
        </authorList>
    </citation>
    <scope>NUCLEOTIDE SEQUENCE [LARGE SCALE GENOMIC DNA]</scope>
    <source>
        <strain evidence="1 2">LMG 11592</strain>
    </source>
</reference>
<evidence type="ECO:0000313" key="1">
    <source>
        <dbReference type="EMBL" id="KFI74158.1"/>
    </source>
</evidence>
<protein>
    <submittedName>
        <fullName evidence="1">Uncharacterized protein</fullName>
    </submittedName>
</protein>
<gene>
    <name evidence="1" type="ORF">BMIN_1197</name>
</gene>